<keyword evidence="7" id="KW-1185">Reference proteome</keyword>
<dbReference type="GO" id="GO:0008270">
    <property type="term" value="F:zinc ion binding"/>
    <property type="evidence" value="ECO:0007669"/>
    <property type="project" value="InterPro"/>
</dbReference>
<evidence type="ECO:0000256" key="2">
    <source>
        <dbReference type="ARBA" id="ARBA00023125"/>
    </source>
</evidence>
<evidence type="ECO:0000256" key="3">
    <source>
        <dbReference type="ARBA" id="ARBA00023163"/>
    </source>
</evidence>
<proteinExistence type="predicted"/>
<dbReference type="EMBL" id="MSFL01000005">
    <property type="protein sequence ID" value="PWY88252.1"/>
    <property type="molecule type" value="Genomic_DNA"/>
</dbReference>
<dbReference type="Gene3D" id="4.10.240.10">
    <property type="entry name" value="Zn(2)-C6 fungal-type DNA-binding domain"/>
    <property type="match status" value="1"/>
</dbReference>
<dbReference type="VEuPathDB" id="FungiDB:BO70DRAFT_385470"/>
<dbReference type="SMART" id="SM00066">
    <property type="entry name" value="GAL4"/>
    <property type="match status" value="1"/>
</dbReference>
<sequence>MPSTHPEKIREGKAPRRSRYGCRNCKLRKLKCDEAKPQCKRCCSFGLLCNFVSNVPDLQPVAADTGRKWVDRGRGNVALQPALTHAVWTSDASTCYHLDARSQDLVYRYLGCSLITPADPGMREVNRGLLGLAFDHPYLMHASLAIALTYDRHLNGPLTHHHKIEEYYHRSQSTILLNNQLQLQLQSPLPLSSKTKDAIWGTAAAQTILTFSYPPPLTALCALTPSSTAESSPYFLPAHALAQILRPDNQVTVVHVQLFMGSIHNQKLMDLLRGKDRVALALLYLWYRRVGRCVWWVGMRARVEGRAIGEFLMRREDGDGVQLLLPD</sequence>
<name>A0A317WSE1_9EURO</name>
<dbReference type="PANTHER" id="PTHR47657:SF11">
    <property type="entry name" value="FINGER DOMAIN PROTEIN, PUTATIVE (AFU_ORTHOLOGUE AFUA_1G01650)-RELATED"/>
    <property type="match status" value="1"/>
</dbReference>
<dbReference type="RefSeq" id="XP_025401788.1">
    <property type="nucleotide sequence ID" value="XM_025545741.1"/>
</dbReference>
<organism evidence="6 7">
    <name type="scientific">Aspergillus heteromorphus CBS 117.55</name>
    <dbReference type="NCBI Taxonomy" id="1448321"/>
    <lineage>
        <taxon>Eukaryota</taxon>
        <taxon>Fungi</taxon>
        <taxon>Dikarya</taxon>
        <taxon>Ascomycota</taxon>
        <taxon>Pezizomycotina</taxon>
        <taxon>Eurotiomycetes</taxon>
        <taxon>Eurotiomycetidae</taxon>
        <taxon>Eurotiales</taxon>
        <taxon>Aspergillaceae</taxon>
        <taxon>Aspergillus</taxon>
        <taxon>Aspergillus subgen. Circumdati</taxon>
    </lineage>
</organism>
<keyword evidence="2" id="KW-0238">DNA-binding</keyword>
<dbReference type="Proteomes" id="UP000247233">
    <property type="component" value="Unassembled WGS sequence"/>
</dbReference>
<dbReference type="PROSITE" id="PS00463">
    <property type="entry name" value="ZN2_CY6_FUNGAL_1"/>
    <property type="match status" value="1"/>
</dbReference>
<dbReference type="CDD" id="cd00067">
    <property type="entry name" value="GAL4"/>
    <property type="match status" value="1"/>
</dbReference>
<keyword evidence="1" id="KW-0805">Transcription regulation</keyword>
<keyword evidence="4" id="KW-0539">Nucleus</keyword>
<dbReference type="AlphaFoldDB" id="A0A317WSE1"/>
<reference evidence="6 7" key="1">
    <citation type="submission" date="2016-12" db="EMBL/GenBank/DDBJ databases">
        <title>The genomes of Aspergillus section Nigri reveals drivers in fungal speciation.</title>
        <authorList>
            <consortium name="DOE Joint Genome Institute"/>
            <person name="Vesth T.C."/>
            <person name="Nybo J."/>
            <person name="Theobald S."/>
            <person name="Brandl J."/>
            <person name="Frisvad J.C."/>
            <person name="Nielsen K.F."/>
            <person name="Lyhne E.K."/>
            <person name="Kogle M.E."/>
            <person name="Kuo A."/>
            <person name="Riley R."/>
            <person name="Clum A."/>
            <person name="Nolan M."/>
            <person name="Lipzen A."/>
            <person name="Salamov A."/>
            <person name="Henrissat B."/>
            <person name="Wiebenga A."/>
            <person name="De Vries R.P."/>
            <person name="Grigoriev I.V."/>
            <person name="Mortensen U.H."/>
            <person name="Andersen M.R."/>
            <person name="Baker S.E."/>
        </authorList>
    </citation>
    <scope>NUCLEOTIDE SEQUENCE [LARGE SCALE GENOMIC DNA]</scope>
    <source>
        <strain evidence="6 7">CBS 117.55</strain>
    </source>
</reference>
<accession>A0A317WSE1</accession>
<dbReference type="GO" id="GO:0003677">
    <property type="term" value="F:DNA binding"/>
    <property type="evidence" value="ECO:0007669"/>
    <property type="project" value="UniProtKB-KW"/>
</dbReference>
<gene>
    <name evidence="6" type="ORF">BO70DRAFT_385470</name>
</gene>
<evidence type="ECO:0000256" key="1">
    <source>
        <dbReference type="ARBA" id="ARBA00023015"/>
    </source>
</evidence>
<feature type="domain" description="Zn(2)-C6 fungal-type" evidence="5">
    <location>
        <begin position="21"/>
        <end position="51"/>
    </location>
</feature>
<evidence type="ECO:0000313" key="7">
    <source>
        <dbReference type="Proteomes" id="UP000247233"/>
    </source>
</evidence>
<dbReference type="OrthoDB" id="3031538at2759"/>
<dbReference type="Pfam" id="PF00172">
    <property type="entry name" value="Zn_clus"/>
    <property type="match status" value="1"/>
</dbReference>
<dbReference type="GeneID" id="37067978"/>
<dbReference type="InterPro" id="IPR036864">
    <property type="entry name" value="Zn2-C6_fun-type_DNA-bd_sf"/>
</dbReference>
<keyword evidence="3" id="KW-0804">Transcription</keyword>
<dbReference type="SUPFAM" id="SSF57701">
    <property type="entry name" value="Zn2/Cys6 DNA-binding domain"/>
    <property type="match status" value="1"/>
</dbReference>
<dbReference type="GO" id="GO:0009893">
    <property type="term" value="P:positive regulation of metabolic process"/>
    <property type="evidence" value="ECO:0007669"/>
    <property type="project" value="UniProtKB-ARBA"/>
</dbReference>
<protein>
    <recommendedName>
        <fullName evidence="5">Zn(2)-C6 fungal-type domain-containing protein</fullName>
    </recommendedName>
</protein>
<dbReference type="InterPro" id="IPR001138">
    <property type="entry name" value="Zn2Cys6_DnaBD"/>
</dbReference>
<dbReference type="InterPro" id="IPR052400">
    <property type="entry name" value="Zn2-C6_fungal_TF"/>
</dbReference>
<comment type="caution">
    <text evidence="6">The sequence shown here is derived from an EMBL/GenBank/DDBJ whole genome shotgun (WGS) entry which is preliminary data.</text>
</comment>
<evidence type="ECO:0000259" key="5">
    <source>
        <dbReference type="PROSITE" id="PS50048"/>
    </source>
</evidence>
<evidence type="ECO:0000256" key="4">
    <source>
        <dbReference type="ARBA" id="ARBA00023242"/>
    </source>
</evidence>
<evidence type="ECO:0000313" key="6">
    <source>
        <dbReference type="EMBL" id="PWY88252.1"/>
    </source>
</evidence>
<dbReference type="PANTHER" id="PTHR47657">
    <property type="entry name" value="STEROL REGULATORY ELEMENT-BINDING PROTEIN ECM22"/>
    <property type="match status" value="1"/>
</dbReference>
<dbReference type="PROSITE" id="PS50048">
    <property type="entry name" value="ZN2_CY6_FUNGAL_2"/>
    <property type="match status" value="1"/>
</dbReference>
<dbReference type="GO" id="GO:0000981">
    <property type="term" value="F:DNA-binding transcription factor activity, RNA polymerase II-specific"/>
    <property type="evidence" value="ECO:0007669"/>
    <property type="project" value="InterPro"/>
</dbReference>